<feature type="domain" description="AMP-dependent synthetase/ligase" evidence="3">
    <location>
        <begin position="107"/>
        <end position="474"/>
    </location>
</feature>
<dbReference type="Proteomes" id="UP000284706">
    <property type="component" value="Unassembled WGS sequence"/>
</dbReference>
<keyword evidence="2" id="KW-0436">Ligase</keyword>
<dbReference type="InterPro" id="IPR020845">
    <property type="entry name" value="AMP-binding_CS"/>
</dbReference>
<dbReference type="STRING" id="231916.A0A409YF05"/>
<dbReference type="OrthoDB" id="1898221at2759"/>
<gene>
    <name evidence="5" type="ORF">CVT26_013336</name>
</gene>
<dbReference type="EMBL" id="NHYE01000925">
    <property type="protein sequence ID" value="PPR01597.1"/>
    <property type="molecule type" value="Genomic_DNA"/>
</dbReference>
<evidence type="ECO:0008006" key="7">
    <source>
        <dbReference type="Google" id="ProtNLM"/>
    </source>
</evidence>
<protein>
    <recommendedName>
        <fullName evidence="7">AMP-dependent synthetase/ligase domain-containing protein</fullName>
    </recommendedName>
</protein>
<dbReference type="Gene3D" id="3.30.300.30">
    <property type="match status" value="1"/>
</dbReference>
<dbReference type="InterPro" id="IPR000873">
    <property type="entry name" value="AMP-dep_synth/lig_dom"/>
</dbReference>
<comment type="similarity">
    <text evidence="1">Belongs to the ATP-dependent AMP-binding enzyme family.</text>
</comment>
<evidence type="ECO:0000256" key="2">
    <source>
        <dbReference type="ARBA" id="ARBA00022598"/>
    </source>
</evidence>
<dbReference type="PROSITE" id="PS00455">
    <property type="entry name" value="AMP_BINDING"/>
    <property type="match status" value="1"/>
</dbReference>
<dbReference type="InParanoid" id="A0A409YF05"/>
<dbReference type="Pfam" id="PF13193">
    <property type="entry name" value="AMP-binding_C"/>
    <property type="match status" value="1"/>
</dbReference>
<name>A0A409YF05_9AGAR</name>
<dbReference type="SUPFAM" id="SSF56801">
    <property type="entry name" value="Acetyl-CoA synthetase-like"/>
    <property type="match status" value="1"/>
</dbReference>
<dbReference type="PANTHER" id="PTHR24096:SF149">
    <property type="entry name" value="AMP-BINDING DOMAIN-CONTAINING PROTEIN-RELATED"/>
    <property type="match status" value="1"/>
</dbReference>
<evidence type="ECO:0000259" key="3">
    <source>
        <dbReference type="Pfam" id="PF00501"/>
    </source>
</evidence>
<evidence type="ECO:0000313" key="5">
    <source>
        <dbReference type="EMBL" id="PPR01597.1"/>
    </source>
</evidence>
<evidence type="ECO:0000313" key="6">
    <source>
        <dbReference type="Proteomes" id="UP000284706"/>
    </source>
</evidence>
<dbReference type="PANTHER" id="PTHR24096">
    <property type="entry name" value="LONG-CHAIN-FATTY-ACID--COA LIGASE"/>
    <property type="match status" value="1"/>
</dbReference>
<comment type="caution">
    <text evidence="5">The sequence shown here is derived from an EMBL/GenBank/DDBJ whole genome shotgun (WGS) entry which is preliminary data.</text>
</comment>
<keyword evidence="6" id="KW-1185">Reference proteome</keyword>
<accession>A0A409YF05</accession>
<dbReference type="GO" id="GO:0016405">
    <property type="term" value="F:CoA-ligase activity"/>
    <property type="evidence" value="ECO:0007669"/>
    <property type="project" value="TreeGrafter"/>
</dbReference>
<dbReference type="InterPro" id="IPR045851">
    <property type="entry name" value="AMP-bd_C_sf"/>
</dbReference>
<proteinExistence type="inferred from homology"/>
<feature type="domain" description="AMP-binding enzyme C-terminal" evidence="4">
    <location>
        <begin position="524"/>
        <end position="613"/>
    </location>
</feature>
<dbReference type="Gene3D" id="3.40.50.980">
    <property type="match status" value="2"/>
</dbReference>
<evidence type="ECO:0000256" key="1">
    <source>
        <dbReference type="ARBA" id="ARBA00006432"/>
    </source>
</evidence>
<dbReference type="AlphaFoldDB" id="A0A409YF05"/>
<sequence length="637" mass="70130">MYVKSPFPEPPAAPEVNAHYYMFMRPDQAEWPNYTVHIDPIESLQAVYGSSAVSTSVGNPTGRLMLHDLKRNIEDLGTALGASVGDGGLGLQGWQANVPPEKVGKAGKEIVGIMSENSSDFITLVHACIRIAQPFALISSYSTPFELKHALKLTKASRLFVDEKFLPIVLPVAKELGLSSDRIYLMKEDSGKSGKKPKTKKAAKERKSFRSLLEGVRQRKTPPVGVRPVKKDTLAYLVFSSGTSGLPKAVMISHGNIVYSLSQSIVMAQTLFQHYTPPTPRTPEGIPITLAFLPLHHTYGLHAYCFRAFLAPSTIVILPKWDIRVALDAIPRYKVTNLPLIPSLIHQLVNHPDVEKTDFSSLMVMNSGAAYLPPDLSAKMSKLVPAEVNFIEGYGMSEATIAAITQPHPAMFGGRFKPIPGCAGILLPGMEARLLKTEDAVPSSSADVTSDADCDVNEPGELWLRSDNIALGYWNNPKANKETFINGWLKTGDRFRLDEQGYFWFADRAKDTLKVSGAQVSPVEIEDCLLSHPLKLISDATVAGVSGGRTSDEKVPRAWIVLSPLGKDKAAGWGPEKTVKELDRWHKENLSKYKWLRGGFEIVDEIPKSPTGKVLRRVLQERYEKRGKRGGKVRSKL</sequence>
<dbReference type="Gene3D" id="2.30.38.10">
    <property type="entry name" value="Luciferase, Domain 3"/>
    <property type="match status" value="1"/>
</dbReference>
<evidence type="ECO:0000259" key="4">
    <source>
        <dbReference type="Pfam" id="PF13193"/>
    </source>
</evidence>
<dbReference type="InterPro" id="IPR025110">
    <property type="entry name" value="AMP-bd_C"/>
</dbReference>
<reference evidence="5 6" key="1">
    <citation type="journal article" date="2018" name="Evol. Lett.">
        <title>Horizontal gene cluster transfer increased hallucinogenic mushroom diversity.</title>
        <authorList>
            <person name="Reynolds H.T."/>
            <person name="Vijayakumar V."/>
            <person name="Gluck-Thaler E."/>
            <person name="Korotkin H.B."/>
            <person name="Matheny P.B."/>
            <person name="Slot J.C."/>
        </authorList>
    </citation>
    <scope>NUCLEOTIDE SEQUENCE [LARGE SCALE GENOMIC DNA]</scope>
    <source>
        <strain evidence="5 6">SRW20</strain>
    </source>
</reference>
<dbReference type="Pfam" id="PF00501">
    <property type="entry name" value="AMP-binding"/>
    <property type="match status" value="1"/>
</dbReference>
<organism evidence="5 6">
    <name type="scientific">Gymnopilus dilepis</name>
    <dbReference type="NCBI Taxonomy" id="231916"/>
    <lineage>
        <taxon>Eukaryota</taxon>
        <taxon>Fungi</taxon>
        <taxon>Dikarya</taxon>
        <taxon>Basidiomycota</taxon>
        <taxon>Agaricomycotina</taxon>
        <taxon>Agaricomycetes</taxon>
        <taxon>Agaricomycetidae</taxon>
        <taxon>Agaricales</taxon>
        <taxon>Agaricineae</taxon>
        <taxon>Hymenogastraceae</taxon>
        <taxon>Gymnopilus</taxon>
    </lineage>
</organism>